<proteinExistence type="predicted"/>
<comment type="caution">
    <text evidence="1">The sequence shown here is derived from an EMBL/GenBank/DDBJ whole genome shotgun (WGS) entry which is preliminary data.</text>
</comment>
<organism evidence="1 2">
    <name type="scientific">Dreissena polymorpha</name>
    <name type="common">Zebra mussel</name>
    <name type="synonym">Mytilus polymorpha</name>
    <dbReference type="NCBI Taxonomy" id="45954"/>
    <lineage>
        <taxon>Eukaryota</taxon>
        <taxon>Metazoa</taxon>
        <taxon>Spiralia</taxon>
        <taxon>Lophotrochozoa</taxon>
        <taxon>Mollusca</taxon>
        <taxon>Bivalvia</taxon>
        <taxon>Autobranchia</taxon>
        <taxon>Heteroconchia</taxon>
        <taxon>Euheterodonta</taxon>
        <taxon>Imparidentia</taxon>
        <taxon>Neoheterodontei</taxon>
        <taxon>Myida</taxon>
        <taxon>Dreissenoidea</taxon>
        <taxon>Dreissenidae</taxon>
        <taxon>Dreissena</taxon>
    </lineage>
</organism>
<reference evidence="1" key="2">
    <citation type="submission" date="2020-11" db="EMBL/GenBank/DDBJ databases">
        <authorList>
            <person name="McCartney M.A."/>
            <person name="Auch B."/>
            <person name="Kono T."/>
            <person name="Mallez S."/>
            <person name="Becker A."/>
            <person name="Gohl D.M."/>
            <person name="Silverstein K.A.T."/>
            <person name="Koren S."/>
            <person name="Bechman K.B."/>
            <person name="Herman A."/>
            <person name="Abrahante J.E."/>
            <person name="Garbe J."/>
        </authorList>
    </citation>
    <scope>NUCLEOTIDE SEQUENCE</scope>
    <source>
        <strain evidence="1">Duluth1</strain>
        <tissue evidence="1">Whole animal</tissue>
    </source>
</reference>
<evidence type="ECO:0000313" key="2">
    <source>
        <dbReference type="Proteomes" id="UP000828390"/>
    </source>
</evidence>
<dbReference type="EMBL" id="JAIWYP010000005">
    <property type="protein sequence ID" value="KAH3820558.1"/>
    <property type="molecule type" value="Genomic_DNA"/>
</dbReference>
<sequence length="94" mass="10166">MSDASLSVCGVNCHKKCEKFMPNLCGVNQKLFAEVLSQVKKTGDERRPSISPEKGVRLGAKFSVIDSVANYSENISDSSDCPNASVNIVCQIKL</sequence>
<protein>
    <submittedName>
        <fullName evidence="1">Uncharacterized protein</fullName>
    </submittedName>
</protein>
<name>A0A9D4GRM7_DREPO</name>
<reference evidence="1" key="1">
    <citation type="journal article" date="2019" name="bioRxiv">
        <title>The Genome of the Zebra Mussel, Dreissena polymorpha: A Resource for Invasive Species Research.</title>
        <authorList>
            <person name="McCartney M.A."/>
            <person name="Auch B."/>
            <person name="Kono T."/>
            <person name="Mallez S."/>
            <person name="Zhang Y."/>
            <person name="Obille A."/>
            <person name="Becker A."/>
            <person name="Abrahante J.E."/>
            <person name="Garbe J."/>
            <person name="Badalamenti J.P."/>
            <person name="Herman A."/>
            <person name="Mangelson H."/>
            <person name="Liachko I."/>
            <person name="Sullivan S."/>
            <person name="Sone E.D."/>
            <person name="Koren S."/>
            <person name="Silverstein K.A.T."/>
            <person name="Beckman K.B."/>
            <person name="Gohl D.M."/>
        </authorList>
    </citation>
    <scope>NUCLEOTIDE SEQUENCE</scope>
    <source>
        <strain evidence="1">Duluth1</strain>
        <tissue evidence="1">Whole animal</tissue>
    </source>
</reference>
<accession>A0A9D4GRM7</accession>
<dbReference type="AlphaFoldDB" id="A0A9D4GRM7"/>
<dbReference type="Proteomes" id="UP000828390">
    <property type="component" value="Unassembled WGS sequence"/>
</dbReference>
<keyword evidence="2" id="KW-1185">Reference proteome</keyword>
<evidence type="ECO:0000313" key="1">
    <source>
        <dbReference type="EMBL" id="KAH3820558.1"/>
    </source>
</evidence>
<gene>
    <name evidence="1" type="ORF">DPMN_122302</name>
</gene>